<evidence type="ECO:0000256" key="4">
    <source>
        <dbReference type="ARBA" id="ARBA00022989"/>
    </source>
</evidence>
<dbReference type="AlphaFoldDB" id="A0A819WKH3"/>
<dbReference type="PROSITE" id="PS50262">
    <property type="entry name" value="G_PROTEIN_RECEP_F1_2"/>
    <property type="match status" value="1"/>
</dbReference>
<dbReference type="SUPFAM" id="SSF81321">
    <property type="entry name" value="Family A G protein-coupled receptor-like"/>
    <property type="match status" value="1"/>
</dbReference>
<dbReference type="EMBL" id="CAJOAY010005900">
    <property type="protein sequence ID" value="CAF4123532.1"/>
    <property type="molecule type" value="Genomic_DNA"/>
</dbReference>
<protein>
    <recommendedName>
        <fullName evidence="11">G-protein coupled receptors family 1 profile domain-containing protein</fullName>
    </recommendedName>
</protein>
<comment type="subcellular location">
    <subcellularLocation>
        <location evidence="1">Cell membrane</location>
        <topology evidence="1">Multi-pass membrane protein</topology>
    </subcellularLocation>
</comment>
<sequence>MIHVANLCLSIIGLAVASLGTELFGIVYDYRFISFPHSSCFILNYIVSSQSSMLNFSLFLQAFYRYLCIVHSTRIFYQSWKFQLILIILTWIIGYLLPLEYFLHHDVVANTDNKMCVIPFRLSFSIIYMATSIYMVPFSSLMLTYLRIIRYVKQMNNRVTPVNVLVRAQRDLEIVRRTIILVCILIACGFPFVILIFISLFTDPPKYTYRISN</sequence>
<evidence type="ECO:0000313" key="13">
    <source>
        <dbReference type="Proteomes" id="UP000663881"/>
    </source>
</evidence>
<dbReference type="InterPro" id="IPR017452">
    <property type="entry name" value="GPCR_Rhodpsn_7TM"/>
</dbReference>
<evidence type="ECO:0000256" key="3">
    <source>
        <dbReference type="ARBA" id="ARBA00022692"/>
    </source>
</evidence>
<feature type="transmembrane region" description="Helical" evidence="9">
    <location>
        <begin position="123"/>
        <end position="146"/>
    </location>
</feature>
<evidence type="ECO:0000259" key="11">
    <source>
        <dbReference type="PROSITE" id="PS50262"/>
    </source>
</evidence>
<keyword evidence="7" id="KW-0675">Receptor</keyword>
<gene>
    <name evidence="12" type="ORF">OKA104_LOCUS36862</name>
</gene>
<keyword evidence="5" id="KW-0297">G-protein coupled receptor</keyword>
<dbReference type="GO" id="GO:0005886">
    <property type="term" value="C:plasma membrane"/>
    <property type="evidence" value="ECO:0007669"/>
    <property type="project" value="UniProtKB-SubCell"/>
</dbReference>
<feature type="non-terminal residue" evidence="12">
    <location>
        <position position="213"/>
    </location>
</feature>
<feature type="domain" description="G-protein coupled receptors family 1 profile" evidence="11">
    <location>
        <begin position="1"/>
        <end position="213"/>
    </location>
</feature>
<dbReference type="PANTHER" id="PTHR24228">
    <property type="entry name" value="B2 BRADYKININ RECEPTOR/ANGIOTENSIN II RECEPTOR"/>
    <property type="match status" value="1"/>
</dbReference>
<proteinExistence type="predicted"/>
<evidence type="ECO:0000256" key="1">
    <source>
        <dbReference type="ARBA" id="ARBA00004651"/>
    </source>
</evidence>
<keyword evidence="6 9" id="KW-0472">Membrane</keyword>
<dbReference type="GO" id="GO:0004930">
    <property type="term" value="F:G protein-coupled receptor activity"/>
    <property type="evidence" value="ECO:0007669"/>
    <property type="project" value="UniProtKB-KW"/>
</dbReference>
<keyword evidence="4 9" id="KW-1133">Transmembrane helix</keyword>
<keyword evidence="8" id="KW-0807">Transducer</keyword>
<evidence type="ECO:0000256" key="9">
    <source>
        <dbReference type="SAM" id="Phobius"/>
    </source>
</evidence>
<dbReference type="Pfam" id="PF00001">
    <property type="entry name" value="7tm_1"/>
    <property type="match status" value="1"/>
</dbReference>
<keyword evidence="10" id="KW-0732">Signal</keyword>
<evidence type="ECO:0000256" key="2">
    <source>
        <dbReference type="ARBA" id="ARBA00022475"/>
    </source>
</evidence>
<name>A0A819WKH3_9BILA</name>
<comment type="caution">
    <text evidence="12">The sequence shown here is derived from an EMBL/GenBank/DDBJ whole genome shotgun (WGS) entry which is preliminary data.</text>
</comment>
<feature type="transmembrane region" description="Helical" evidence="9">
    <location>
        <begin position="41"/>
        <end position="64"/>
    </location>
</feature>
<dbReference type="Gene3D" id="1.20.1070.10">
    <property type="entry name" value="Rhodopsin 7-helix transmembrane proteins"/>
    <property type="match status" value="1"/>
</dbReference>
<keyword evidence="2" id="KW-1003">Cell membrane</keyword>
<evidence type="ECO:0000256" key="6">
    <source>
        <dbReference type="ARBA" id="ARBA00023136"/>
    </source>
</evidence>
<feature type="transmembrane region" description="Helical" evidence="9">
    <location>
        <begin position="179"/>
        <end position="201"/>
    </location>
</feature>
<keyword evidence="3 9" id="KW-0812">Transmembrane</keyword>
<reference evidence="12" key="1">
    <citation type="submission" date="2021-02" db="EMBL/GenBank/DDBJ databases">
        <authorList>
            <person name="Nowell W R."/>
        </authorList>
    </citation>
    <scope>NUCLEOTIDE SEQUENCE</scope>
</reference>
<feature type="transmembrane region" description="Helical" evidence="9">
    <location>
        <begin position="84"/>
        <end position="103"/>
    </location>
</feature>
<dbReference type="InterPro" id="IPR000276">
    <property type="entry name" value="GPCR_Rhodpsn"/>
</dbReference>
<organism evidence="12 13">
    <name type="scientific">Adineta steineri</name>
    <dbReference type="NCBI Taxonomy" id="433720"/>
    <lineage>
        <taxon>Eukaryota</taxon>
        <taxon>Metazoa</taxon>
        <taxon>Spiralia</taxon>
        <taxon>Gnathifera</taxon>
        <taxon>Rotifera</taxon>
        <taxon>Eurotatoria</taxon>
        <taxon>Bdelloidea</taxon>
        <taxon>Adinetida</taxon>
        <taxon>Adinetidae</taxon>
        <taxon>Adineta</taxon>
    </lineage>
</organism>
<evidence type="ECO:0000256" key="8">
    <source>
        <dbReference type="ARBA" id="ARBA00023224"/>
    </source>
</evidence>
<feature type="signal peptide" evidence="10">
    <location>
        <begin position="1"/>
        <end position="17"/>
    </location>
</feature>
<evidence type="ECO:0000256" key="10">
    <source>
        <dbReference type="SAM" id="SignalP"/>
    </source>
</evidence>
<accession>A0A819WKH3</accession>
<evidence type="ECO:0000313" key="12">
    <source>
        <dbReference type="EMBL" id="CAF4123532.1"/>
    </source>
</evidence>
<dbReference type="PANTHER" id="PTHR24228:SF59">
    <property type="entry name" value="NEUROPEPTIDE RECEPTOR 15"/>
    <property type="match status" value="1"/>
</dbReference>
<evidence type="ECO:0000256" key="7">
    <source>
        <dbReference type="ARBA" id="ARBA00023170"/>
    </source>
</evidence>
<dbReference type="CDD" id="cd00637">
    <property type="entry name" value="7tm_classA_rhodopsin-like"/>
    <property type="match status" value="1"/>
</dbReference>
<dbReference type="Proteomes" id="UP000663881">
    <property type="component" value="Unassembled WGS sequence"/>
</dbReference>
<feature type="chain" id="PRO_5032908246" description="G-protein coupled receptors family 1 profile domain-containing protein" evidence="10">
    <location>
        <begin position="18"/>
        <end position="213"/>
    </location>
</feature>
<evidence type="ECO:0000256" key="5">
    <source>
        <dbReference type="ARBA" id="ARBA00023040"/>
    </source>
</evidence>